<reference evidence="1 2" key="1">
    <citation type="submission" date="2024-01" db="EMBL/GenBank/DDBJ databases">
        <authorList>
            <person name="Waweru B."/>
        </authorList>
    </citation>
    <scope>NUCLEOTIDE SEQUENCE [LARGE SCALE GENOMIC DNA]</scope>
</reference>
<proteinExistence type="predicted"/>
<accession>A0AAV1REQ6</accession>
<comment type="caution">
    <text evidence="1">The sequence shown here is derived from an EMBL/GenBank/DDBJ whole genome shotgun (WGS) entry which is preliminary data.</text>
</comment>
<dbReference type="EMBL" id="CAWUPB010000913">
    <property type="protein sequence ID" value="CAK7332943.1"/>
    <property type="molecule type" value="Genomic_DNA"/>
</dbReference>
<protein>
    <submittedName>
        <fullName evidence="1">Uncharacterized protein</fullName>
    </submittedName>
</protein>
<evidence type="ECO:0000313" key="1">
    <source>
        <dbReference type="EMBL" id="CAK7332943.1"/>
    </source>
</evidence>
<sequence>MKVVRRSVGAQPGTSRGCAMLGRVGALEMGGACVVAKAMRLLARSRLVAWATWGLKAMFMGRRGMYRGCVMVLGRVMRQHARGTKPAKLVTLAPTKPAHIKHRSHKFRLCSYNAKAE</sequence>
<evidence type="ECO:0000313" key="2">
    <source>
        <dbReference type="Proteomes" id="UP001314170"/>
    </source>
</evidence>
<name>A0AAV1REQ6_9ROSI</name>
<dbReference type="Proteomes" id="UP001314170">
    <property type="component" value="Unassembled WGS sequence"/>
</dbReference>
<organism evidence="1 2">
    <name type="scientific">Dovyalis caffra</name>
    <dbReference type="NCBI Taxonomy" id="77055"/>
    <lineage>
        <taxon>Eukaryota</taxon>
        <taxon>Viridiplantae</taxon>
        <taxon>Streptophyta</taxon>
        <taxon>Embryophyta</taxon>
        <taxon>Tracheophyta</taxon>
        <taxon>Spermatophyta</taxon>
        <taxon>Magnoliopsida</taxon>
        <taxon>eudicotyledons</taxon>
        <taxon>Gunneridae</taxon>
        <taxon>Pentapetalae</taxon>
        <taxon>rosids</taxon>
        <taxon>fabids</taxon>
        <taxon>Malpighiales</taxon>
        <taxon>Salicaceae</taxon>
        <taxon>Flacourtieae</taxon>
        <taxon>Dovyalis</taxon>
    </lineage>
</organism>
<keyword evidence="2" id="KW-1185">Reference proteome</keyword>
<gene>
    <name evidence="1" type="ORF">DCAF_LOCUS9237</name>
</gene>
<dbReference type="AlphaFoldDB" id="A0AAV1REQ6"/>